<dbReference type="InterPro" id="IPR020846">
    <property type="entry name" value="MFS_dom"/>
</dbReference>
<dbReference type="Gene3D" id="1.20.1250.20">
    <property type="entry name" value="MFS general substrate transporter like domains"/>
    <property type="match status" value="1"/>
</dbReference>
<evidence type="ECO:0000256" key="4">
    <source>
        <dbReference type="ARBA" id="ARBA00023136"/>
    </source>
</evidence>
<feature type="domain" description="Major facilitator superfamily (MFS) profile" evidence="7">
    <location>
        <begin position="72"/>
        <end position="519"/>
    </location>
</feature>
<dbReference type="Gene3D" id="2.60.120.330">
    <property type="entry name" value="B-lactam Antibiotic, Isopenicillin N Synthase, Chain"/>
    <property type="match status" value="1"/>
</dbReference>
<keyword evidence="10" id="KW-1185">Reference proteome</keyword>
<dbReference type="InterPro" id="IPR026992">
    <property type="entry name" value="DIOX_N"/>
</dbReference>
<keyword evidence="5" id="KW-0325">Glycoprotein</keyword>
<dbReference type="FunFam" id="1.20.1720.10:FF:000024">
    <property type="entry name" value="MFS multidrug transporter, putative"/>
    <property type="match status" value="1"/>
</dbReference>
<keyword evidence="3 6" id="KW-1133">Transmembrane helix</keyword>
<dbReference type="InterPro" id="IPR005123">
    <property type="entry name" value="Oxoglu/Fe-dep_dioxygenase_dom"/>
</dbReference>
<evidence type="ECO:0000256" key="2">
    <source>
        <dbReference type="ARBA" id="ARBA00022692"/>
    </source>
</evidence>
<feature type="transmembrane region" description="Helical" evidence="6">
    <location>
        <begin position="194"/>
        <end position="217"/>
    </location>
</feature>
<feature type="transmembrane region" description="Helical" evidence="6">
    <location>
        <begin position="162"/>
        <end position="182"/>
    </location>
</feature>
<dbReference type="AlphaFoldDB" id="A0AAN6BXX2"/>
<evidence type="ECO:0000259" key="7">
    <source>
        <dbReference type="PROSITE" id="PS50850"/>
    </source>
</evidence>
<keyword evidence="2 6" id="KW-0812">Transmembrane</keyword>
<dbReference type="CDD" id="cd17502">
    <property type="entry name" value="MFS_Azr1_MDR_like"/>
    <property type="match status" value="1"/>
</dbReference>
<protein>
    <recommendedName>
        <fullName evidence="11">Major facilitator superfamily (MFS) profile domain-containing protein</fullName>
    </recommendedName>
</protein>
<feature type="transmembrane region" description="Helical" evidence="6">
    <location>
        <begin position="107"/>
        <end position="125"/>
    </location>
</feature>
<sequence length="941" mass="102089">MAIISQSNSEVAPLLRPGSSYQQHYGAVQQAGTSEAAEQSFGPIQEPPDIVPEEDTYASRFIDVSPTRFWLIFSAVLLGCIVGSFDSTLMASSHPAITSHFHASNSASWLSTAFLLTWTAFVPCFGRISDTFGRRPIYLLAITIFLAATAWCGAAQSIGSLIAARAVCGLGAGGVSSMGMIISSDTVRLKYRGIYQAYINLCVGIGGCLGLVFGGYLCDQVGWRGAFYIQLPVLFAYLVLAMLVTPANLGIDATQPVRPQFQSLSQIAMAVDLPGSVILILGLTVLVLGLNFGGNVLGWSHPLVISSLVASLVLAVVFVPYEKRVPRAVMPIRLLTRDPWASIVFGNFLASLSITTMMFNTPLYFQAVKLASPTDSGLKLVVSTIAVMVSSVSSGFIITWTQNAKPMIILGGVCLLVGACMAASMDADTPDIIAMISLGVSSLGQGFSFPSLMISILATSTQGELAVASTTLGLWRNLGSLLGVSVSSLIFQNVLVRKLEATVTGPDREQIILLVRKSVRAVAELDAVHQPLVITAYAWALRPDYGSAVGTDISCYWNFYETNLADLGLLLTTNNKKINIIYQTMSSETRDFPGLPPFPKDVPTAPLLCLSLQKLIVSDDSEIKRLIEACEDLGFFYLDLQNCGPASGILDDVDKLFAISKEFYTLSLEEKKKYDFSAQNSYFGYKSQGAVVVDKNGARDRNESYNVPKIDMLGMIDALPRPRPFDEGRDVFASFMKRSHSIVTLLLNIFNESLGLSPGTLSELHRLDAMSGDAVRLIKAPPQPRDDRKAITLPEHTDYGSITFVFNQLGGLQVLPPGKDAEYLYVEPLPGHMIVNIGDALAKFTNGLFRSNIHRIVAPPGLQGDFTRYSVVYFSRPNDDVILKRLEGSERIPPLEEGTVEEIINSKDWILRRGLGRRATQAKVDLDKCAGTENLSRRIAA</sequence>
<evidence type="ECO:0000256" key="5">
    <source>
        <dbReference type="ARBA" id="ARBA00023180"/>
    </source>
</evidence>
<dbReference type="Pfam" id="PF03171">
    <property type="entry name" value="2OG-FeII_Oxy"/>
    <property type="match status" value="1"/>
</dbReference>
<evidence type="ECO:0000256" key="3">
    <source>
        <dbReference type="ARBA" id="ARBA00022989"/>
    </source>
</evidence>
<feature type="domain" description="Fe2OG dioxygenase" evidence="8">
    <location>
        <begin position="771"/>
        <end position="877"/>
    </location>
</feature>
<dbReference type="SUPFAM" id="SSF103473">
    <property type="entry name" value="MFS general substrate transporter"/>
    <property type="match status" value="1"/>
</dbReference>
<dbReference type="Gene3D" id="1.20.1720.10">
    <property type="entry name" value="Multidrug resistance protein D"/>
    <property type="match status" value="1"/>
</dbReference>
<feature type="transmembrane region" description="Helical" evidence="6">
    <location>
        <begin position="69"/>
        <end position="87"/>
    </location>
</feature>
<feature type="transmembrane region" description="Helical" evidence="6">
    <location>
        <begin position="229"/>
        <end position="249"/>
    </location>
</feature>
<organism evidence="9 10">
    <name type="scientific">Fusarium austroamericanum</name>
    <dbReference type="NCBI Taxonomy" id="282268"/>
    <lineage>
        <taxon>Eukaryota</taxon>
        <taxon>Fungi</taxon>
        <taxon>Dikarya</taxon>
        <taxon>Ascomycota</taxon>
        <taxon>Pezizomycotina</taxon>
        <taxon>Sordariomycetes</taxon>
        <taxon>Hypocreomycetidae</taxon>
        <taxon>Hypocreales</taxon>
        <taxon>Nectriaceae</taxon>
        <taxon>Fusarium</taxon>
    </lineage>
</organism>
<evidence type="ECO:0000259" key="8">
    <source>
        <dbReference type="PROSITE" id="PS51471"/>
    </source>
</evidence>
<evidence type="ECO:0000256" key="6">
    <source>
        <dbReference type="SAM" id="Phobius"/>
    </source>
</evidence>
<gene>
    <name evidence="9" type="ORF">FAUST_8412</name>
</gene>
<evidence type="ECO:0000313" key="9">
    <source>
        <dbReference type="EMBL" id="KAF5233018.1"/>
    </source>
</evidence>
<dbReference type="PROSITE" id="PS50850">
    <property type="entry name" value="MFS"/>
    <property type="match status" value="1"/>
</dbReference>
<feature type="transmembrane region" description="Helical" evidence="6">
    <location>
        <begin position="137"/>
        <end position="156"/>
    </location>
</feature>
<keyword evidence="4 6" id="KW-0472">Membrane</keyword>
<dbReference type="GO" id="GO:0015174">
    <property type="term" value="F:basic amino acid transmembrane transporter activity"/>
    <property type="evidence" value="ECO:0007669"/>
    <property type="project" value="TreeGrafter"/>
</dbReference>
<reference evidence="9 10" key="1">
    <citation type="submission" date="2020-02" db="EMBL/GenBank/DDBJ databases">
        <title>Identification and distribution of gene clusters putatively required for synthesis of sphingolipid metabolism inhibitors in phylogenetically diverse species of the filamentous fungus Fusarium.</title>
        <authorList>
            <person name="Kim H.-S."/>
            <person name="Busman M."/>
            <person name="Brown D.W."/>
            <person name="Divon H."/>
            <person name="Uhlig S."/>
            <person name="Proctor R.H."/>
        </authorList>
    </citation>
    <scope>NUCLEOTIDE SEQUENCE [LARGE SCALE GENOMIC DNA]</scope>
    <source>
        <strain evidence="9 10">NRRL 2903</strain>
    </source>
</reference>
<evidence type="ECO:0000256" key="1">
    <source>
        <dbReference type="ARBA" id="ARBA00004141"/>
    </source>
</evidence>
<dbReference type="SUPFAM" id="SSF51197">
    <property type="entry name" value="Clavaminate synthase-like"/>
    <property type="match status" value="1"/>
</dbReference>
<dbReference type="PROSITE" id="PS51471">
    <property type="entry name" value="FE2OG_OXY"/>
    <property type="match status" value="1"/>
</dbReference>
<evidence type="ECO:0000313" key="10">
    <source>
        <dbReference type="Proteomes" id="UP000537989"/>
    </source>
</evidence>
<dbReference type="InterPro" id="IPR044861">
    <property type="entry name" value="IPNS-like_FE2OG_OXY"/>
</dbReference>
<feature type="transmembrane region" description="Helical" evidence="6">
    <location>
        <begin position="380"/>
        <end position="400"/>
    </location>
</feature>
<dbReference type="PANTHER" id="PTHR23501:SF67">
    <property type="entry name" value="MFS MULTIDRUG EFFLUX TRANSPORTER (EUROFUNG)"/>
    <property type="match status" value="1"/>
</dbReference>
<comment type="caution">
    <text evidence="9">The sequence shown here is derived from an EMBL/GenBank/DDBJ whole genome shotgun (WGS) entry which is preliminary data.</text>
</comment>
<dbReference type="InterPro" id="IPR011701">
    <property type="entry name" value="MFS"/>
</dbReference>
<dbReference type="GO" id="GO:0000329">
    <property type="term" value="C:fungal-type vacuole membrane"/>
    <property type="evidence" value="ECO:0007669"/>
    <property type="project" value="TreeGrafter"/>
</dbReference>
<dbReference type="FunFam" id="2.60.120.330:FF:000045">
    <property type="entry name" value="Oxidoreductase, 2OG-Fe(II) oxygenase family, putative"/>
    <property type="match status" value="1"/>
</dbReference>
<feature type="transmembrane region" description="Helical" evidence="6">
    <location>
        <begin position="270"/>
        <end position="293"/>
    </location>
</feature>
<dbReference type="Pfam" id="PF14226">
    <property type="entry name" value="DIOX_N"/>
    <property type="match status" value="1"/>
</dbReference>
<feature type="transmembrane region" description="Helical" evidence="6">
    <location>
        <begin position="299"/>
        <end position="319"/>
    </location>
</feature>
<evidence type="ECO:0008006" key="11">
    <source>
        <dbReference type="Google" id="ProtNLM"/>
    </source>
</evidence>
<comment type="subcellular location">
    <subcellularLocation>
        <location evidence="1">Membrane</location>
        <topology evidence="1">Multi-pass membrane protein</topology>
    </subcellularLocation>
</comment>
<dbReference type="Proteomes" id="UP000537989">
    <property type="component" value="Unassembled WGS sequence"/>
</dbReference>
<dbReference type="EMBL" id="JAAMOD010000266">
    <property type="protein sequence ID" value="KAF5233018.1"/>
    <property type="molecule type" value="Genomic_DNA"/>
</dbReference>
<dbReference type="InterPro" id="IPR036259">
    <property type="entry name" value="MFS_trans_sf"/>
</dbReference>
<accession>A0AAN6BXX2</accession>
<dbReference type="PANTHER" id="PTHR23501">
    <property type="entry name" value="MAJOR FACILITATOR SUPERFAMILY"/>
    <property type="match status" value="1"/>
</dbReference>
<name>A0AAN6BXX2_FUSAU</name>
<dbReference type="Pfam" id="PF07690">
    <property type="entry name" value="MFS_1"/>
    <property type="match status" value="1"/>
</dbReference>
<feature type="transmembrane region" description="Helical" evidence="6">
    <location>
        <begin position="407"/>
        <end position="426"/>
    </location>
</feature>
<feature type="transmembrane region" description="Helical" evidence="6">
    <location>
        <begin position="340"/>
        <end position="360"/>
    </location>
</feature>
<dbReference type="InterPro" id="IPR027443">
    <property type="entry name" value="IPNS-like_sf"/>
</dbReference>
<dbReference type="GO" id="GO:0044283">
    <property type="term" value="P:small molecule biosynthetic process"/>
    <property type="evidence" value="ECO:0007669"/>
    <property type="project" value="UniProtKB-ARBA"/>
</dbReference>
<proteinExistence type="predicted"/>